<dbReference type="InterPro" id="IPR018580">
    <property type="entry name" value="Uncharacterised_YfhO"/>
</dbReference>
<organism evidence="2 3">
    <name type="scientific">Candidatus Gottesmanbacteria bacterium RBG_16_43_7</name>
    <dbReference type="NCBI Taxonomy" id="1798373"/>
    <lineage>
        <taxon>Bacteria</taxon>
        <taxon>Candidatus Gottesmaniibacteriota</taxon>
    </lineage>
</organism>
<proteinExistence type="predicted"/>
<comment type="caution">
    <text evidence="2">The sequence shown here is derived from an EMBL/GenBank/DDBJ whole genome shotgun (WGS) entry which is preliminary data.</text>
</comment>
<dbReference type="STRING" id="1798373.A2154_04935"/>
<dbReference type="Pfam" id="PF09586">
    <property type="entry name" value="YfhO"/>
    <property type="match status" value="1"/>
</dbReference>
<keyword evidence="1" id="KW-0812">Transmembrane</keyword>
<evidence type="ECO:0000313" key="2">
    <source>
        <dbReference type="EMBL" id="OGG10236.1"/>
    </source>
</evidence>
<dbReference type="PANTHER" id="PTHR38454:SF1">
    <property type="entry name" value="INTEGRAL MEMBRANE PROTEIN"/>
    <property type="match status" value="1"/>
</dbReference>
<name>A0A1F5ZCL8_9BACT</name>
<evidence type="ECO:0000256" key="1">
    <source>
        <dbReference type="SAM" id="Phobius"/>
    </source>
</evidence>
<protein>
    <submittedName>
        <fullName evidence="2">Uncharacterized protein</fullName>
    </submittedName>
</protein>
<accession>A0A1F5ZCL8</accession>
<dbReference type="EMBL" id="MFJC01000003">
    <property type="protein sequence ID" value="OGG10236.1"/>
    <property type="molecule type" value="Genomic_DNA"/>
</dbReference>
<dbReference type="Proteomes" id="UP000176854">
    <property type="component" value="Unassembled WGS sequence"/>
</dbReference>
<reference evidence="2 3" key="1">
    <citation type="journal article" date="2016" name="Nat. Commun.">
        <title>Thousands of microbial genomes shed light on interconnected biogeochemical processes in an aquifer system.</title>
        <authorList>
            <person name="Anantharaman K."/>
            <person name="Brown C.T."/>
            <person name="Hug L.A."/>
            <person name="Sharon I."/>
            <person name="Castelle C.J."/>
            <person name="Probst A.J."/>
            <person name="Thomas B.C."/>
            <person name="Singh A."/>
            <person name="Wilkins M.J."/>
            <person name="Karaoz U."/>
            <person name="Brodie E.L."/>
            <person name="Williams K.H."/>
            <person name="Hubbard S.S."/>
            <person name="Banfield J.F."/>
        </authorList>
    </citation>
    <scope>NUCLEOTIDE SEQUENCE [LARGE SCALE GENOMIC DNA]</scope>
</reference>
<feature type="transmembrane region" description="Helical" evidence="1">
    <location>
        <begin position="326"/>
        <end position="348"/>
    </location>
</feature>
<gene>
    <name evidence="2" type="ORF">A2154_04935</name>
</gene>
<feature type="transmembrane region" description="Helical" evidence="1">
    <location>
        <begin position="30"/>
        <end position="50"/>
    </location>
</feature>
<dbReference type="PANTHER" id="PTHR38454">
    <property type="entry name" value="INTEGRAL MEMBRANE PROTEIN-RELATED"/>
    <property type="match status" value="1"/>
</dbReference>
<dbReference type="AlphaFoldDB" id="A0A1F5ZCL8"/>
<keyword evidence="1" id="KW-0472">Membrane</keyword>
<sequence length="356" mass="41239">MIFVFIIIIFAGYGLEFLGKLLKNNTLQKLMYMIVLIVSILNLFYVFYLYHPLVAYSDFSQTPQIALKLQELGAVRIYVHKANMRTFNEFNNTIQNKVPRYLSLQNDLVPNSNIIWKIPSSAFYSSFGPKRLYYFMSLFEDSYSPSSSASSQISFAGLRMLSIRNTDTIVSPIKLHNDALKFAAQFKLTDLENQYTYIYRNDDVLPEVYAYSNLSDISTFKDFVKLMSNQSFDIKKQALIENRDFDFQSEHELEFEASSISKSSAYYRFNIKLNQQALITLARTYYPGWFVKVDGKVTKIYPVNLVNMGTIVSEGNHIVEFVFNPLSFRIGMLITVSGYLIIAFLFLIKRRIINEL</sequence>
<keyword evidence="1" id="KW-1133">Transmembrane helix</keyword>
<evidence type="ECO:0000313" key="3">
    <source>
        <dbReference type="Proteomes" id="UP000176854"/>
    </source>
</evidence>
<feature type="transmembrane region" description="Helical" evidence="1">
    <location>
        <begin position="6"/>
        <end position="23"/>
    </location>
</feature>